<keyword evidence="10" id="KW-1185">Reference proteome</keyword>
<dbReference type="RefSeq" id="WP_305517056.1">
    <property type="nucleotide sequence ID" value="NZ_JAUPEV010000006.1"/>
</dbReference>
<dbReference type="Proteomes" id="UP001240777">
    <property type="component" value="Unassembled WGS sequence"/>
</dbReference>
<dbReference type="PANTHER" id="PTHR21197">
    <property type="entry name" value="UDP-GALACTOPYRANOSE MUTASE"/>
    <property type="match status" value="1"/>
</dbReference>
<dbReference type="SUPFAM" id="SSF51971">
    <property type="entry name" value="Nucleotide-binding domain"/>
    <property type="match status" value="1"/>
</dbReference>
<dbReference type="EC" id="5.4.99.9" evidence="8"/>
<dbReference type="Pfam" id="PF13450">
    <property type="entry name" value="NAD_binding_8"/>
    <property type="match status" value="1"/>
</dbReference>
<dbReference type="NCBIfam" id="TIGR00031">
    <property type="entry name" value="UDP-GALP_mutase"/>
    <property type="match status" value="1"/>
</dbReference>
<evidence type="ECO:0000256" key="3">
    <source>
        <dbReference type="ARBA" id="ARBA00022630"/>
    </source>
</evidence>
<feature type="domain" description="UDP-galactopyranose mutase C-terminal" evidence="6">
    <location>
        <begin position="148"/>
        <end position="345"/>
    </location>
</feature>
<sequence length="366" mass="43775">MRNLVVGAGISGLVLAERLANQLNEEVLIIDRRDHIGGNLYDYESEGILVHKYGAHIFHTNSYRVWEYLNSFSRFYPYMHEVKAFINGHFAPIPFNLNSLAILFPKSLYKKLERQLLKLYPYESKVSILELSKVRELKFLSDFIYQNVFYHYTLKQWQCQPEELDASVMSRVPVCIGKDNRYFKDIFQGIPIDGYTKMCEKMIDNPLIKLLLNQDFKNMSDIGYDRVFYSGGIDEYFDYCYGELPYRSLEFDIRKFAKEYFQTNSVVNYPNNYDFTRIIEYKYFLDQKNPQTIVGFEYPRNYQRGMERFYPVPNDKNRKLYERYLKKAKQLKDVYFVGRLGEYQYYDIDQAVLKALDLFEVILKRK</sequence>
<keyword evidence="5 8" id="KW-0413">Isomerase</keyword>
<reference evidence="8 10" key="1">
    <citation type="submission" date="2023-07" db="EMBL/GenBank/DDBJ databases">
        <title>Unpublished Manusciprt.</title>
        <authorList>
            <person name="Aydin F."/>
            <person name="Tarhane S."/>
            <person name="Saticioglu I.B."/>
            <person name="Karakaya E."/>
            <person name="Abay S."/>
            <person name="Guran O."/>
            <person name="Bozkurt E."/>
            <person name="Uzum N."/>
            <person name="Olgun K."/>
            <person name="Jablonski D."/>
        </authorList>
    </citation>
    <scope>NUCLEOTIDE SEQUENCE</scope>
    <source>
        <strain evidence="10">faydin-H75</strain>
        <strain evidence="8">Faydin-H76</strain>
    </source>
</reference>
<protein>
    <submittedName>
        <fullName evidence="8">UDP-galactopyranose mutase</fullName>
        <ecNumber evidence="8">5.4.99.9</ecNumber>
    </submittedName>
</protein>
<dbReference type="Gene3D" id="3.40.50.720">
    <property type="entry name" value="NAD(P)-binding Rossmann-like Domain"/>
    <property type="match status" value="3"/>
</dbReference>
<organism evidence="8 9">
    <name type="scientific">Helicobacter cappadocius</name>
    <dbReference type="NCBI Taxonomy" id="3063998"/>
    <lineage>
        <taxon>Bacteria</taxon>
        <taxon>Pseudomonadati</taxon>
        <taxon>Campylobacterota</taxon>
        <taxon>Epsilonproteobacteria</taxon>
        <taxon>Campylobacterales</taxon>
        <taxon>Helicobacteraceae</taxon>
        <taxon>Helicobacter</taxon>
    </lineage>
</organism>
<accession>A0AA90PYX4</accession>
<dbReference type="AlphaFoldDB" id="A0AA90PYX4"/>
<evidence type="ECO:0000256" key="5">
    <source>
        <dbReference type="ARBA" id="ARBA00023235"/>
    </source>
</evidence>
<evidence type="ECO:0000313" key="9">
    <source>
        <dbReference type="Proteomes" id="UP001177258"/>
    </source>
</evidence>
<dbReference type="InterPro" id="IPR015899">
    <property type="entry name" value="UDP-GalPyranose_mutase_C"/>
</dbReference>
<proteinExistence type="inferred from homology"/>
<comment type="caution">
    <text evidence="8">The sequence shown here is derived from an EMBL/GenBank/DDBJ whole genome shotgun (WGS) entry which is preliminary data.</text>
</comment>
<evidence type="ECO:0000256" key="2">
    <source>
        <dbReference type="ARBA" id="ARBA00009321"/>
    </source>
</evidence>
<dbReference type="PANTHER" id="PTHR21197:SF0">
    <property type="entry name" value="UDP-GALACTOPYRANOSE MUTASE"/>
    <property type="match status" value="1"/>
</dbReference>
<reference evidence="7 9" key="3">
    <citation type="journal article" date="2024" name="Syst. Appl. Microbiol.">
        <title>Helicobacter cappadocius sp. nov., from lizards: The first psychrotrophic Helicobacter species.</title>
        <authorList>
            <person name="Aydin F."/>
            <person name="Tarhane S."/>
            <person name="Karakaya E."/>
            <person name="Abay S."/>
            <person name="Kayman T."/>
            <person name="Guran O."/>
            <person name="Bozkurt E."/>
            <person name="Uzum N."/>
            <person name="Avci A."/>
            <person name="Olgun K."/>
            <person name="Jablonski D."/>
            <person name="Guran C."/>
            <person name="Burcin Saticioglu I."/>
        </authorList>
    </citation>
    <scope>NUCLEOTIDE SEQUENCE [LARGE SCALE GENOMIC DNA]</scope>
    <source>
        <strain evidence="7">Faydin-H75</strain>
        <strain evidence="9">faydin-H76</strain>
    </source>
</reference>
<dbReference type="Pfam" id="PF03275">
    <property type="entry name" value="GLF"/>
    <property type="match status" value="1"/>
</dbReference>
<comment type="cofactor">
    <cofactor evidence="1">
        <name>FAD</name>
        <dbReference type="ChEBI" id="CHEBI:57692"/>
    </cofactor>
</comment>
<dbReference type="EMBL" id="JAUYZK010000006">
    <property type="protein sequence ID" value="MDP2539133.1"/>
    <property type="molecule type" value="Genomic_DNA"/>
</dbReference>
<reference evidence="7" key="2">
    <citation type="submission" date="2023-07" db="EMBL/GenBank/DDBJ databases">
        <authorList>
            <person name="Aydin F."/>
            <person name="Tarhane S."/>
            <person name="Saticioglu I.B."/>
            <person name="Karakaya E."/>
            <person name="Abay S."/>
            <person name="Guran O."/>
            <person name="Bozkurt E."/>
            <person name="Uzum N."/>
            <person name="Olgun K."/>
            <person name="Jablonski D."/>
        </authorList>
    </citation>
    <scope>NUCLEOTIDE SEQUENCE</scope>
    <source>
        <strain evidence="7">Faydin-H75</strain>
    </source>
</reference>
<dbReference type="GO" id="GO:0005829">
    <property type="term" value="C:cytosol"/>
    <property type="evidence" value="ECO:0007669"/>
    <property type="project" value="TreeGrafter"/>
</dbReference>
<dbReference type="GO" id="GO:0008767">
    <property type="term" value="F:UDP-galactopyranose mutase activity"/>
    <property type="evidence" value="ECO:0007669"/>
    <property type="project" value="UniProtKB-EC"/>
</dbReference>
<dbReference type="Proteomes" id="UP001177258">
    <property type="component" value="Unassembled WGS sequence"/>
</dbReference>
<evidence type="ECO:0000313" key="10">
    <source>
        <dbReference type="Proteomes" id="UP001240777"/>
    </source>
</evidence>
<keyword evidence="4" id="KW-0274">FAD</keyword>
<evidence type="ECO:0000256" key="1">
    <source>
        <dbReference type="ARBA" id="ARBA00001974"/>
    </source>
</evidence>
<evidence type="ECO:0000256" key="4">
    <source>
        <dbReference type="ARBA" id="ARBA00022827"/>
    </source>
</evidence>
<gene>
    <name evidence="8" type="primary">glf</name>
    <name evidence="7" type="ORF">Q5I04_04710</name>
    <name evidence="8" type="ORF">Q5I06_05025</name>
</gene>
<comment type="similarity">
    <text evidence="2">Belongs to the UDP-galactopyranose/dTDP-fucopyranose mutase family.</text>
</comment>
<evidence type="ECO:0000313" key="8">
    <source>
        <dbReference type="EMBL" id="MDP2539133.1"/>
    </source>
</evidence>
<keyword evidence="3" id="KW-0285">Flavoprotein</keyword>
<name>A0AA90PYX4_9HELI</name>
<evidence type="ECO:0000313" key="7">
    <source>
        <dbReference type="EMBL" id="MDO7253209.1"/>
    </source>
</evidence>
<dbReference type="SUPFAM" id="SSF54373">
    <property type="entry name" value="FAD-linked reductases, C-terminal domain"/>
    <property type="match status" value="1"/>
</dbReference>
<dbReference type="EMBL" id="JAUPEV010000006">
    <property type="protein sequence ID" value="MDO7253209.1"/>
    <property type="molecule type" value="Genomic_DNA"/>
</dbReference>
<evidence type="ECO:0000259" key="6">
    <source>
        <dbReference type="Pfam" id="PF03275"/>
    </source>
</evidence>
<dbReference type="InterPro" id="IPR004379">
    <property type="entry name" value="UDP-GALP_mutase"/>
</dbReference>
<dbReference type="GO" id="GO:0050660">
    <property type="term" value="F:flavin adenine dinucleotide binding"/>
    <property type="evidence" value="ECO:0007669"/>
    <property type="project" value="TreeGrafter"/>
</dbReference>